<dbReference type="InterPro" id="IPR036866">
    <property type="entry name" value="RibonucZ/Hydroxyglut_hydro"/>
</dbReference>
<keyword evidence="3" id="KW-1185">Reference proteome</keyword>
<dbReference type="PANTHER" id="PTHR42951">
    <property type="entry name" value="METALLO-BETA-LACTAMASE DOMAIN-CONTAINING"/>
    <property type="match status" value="1"/>
</dbReference>
<dbReference type="Pfam" id="PF00753">
    <property type="entry name" value="Lactamase_B"/>
    <property type="match status" value="1"/>
</dbReference>
<dbReference type="SUPFAM" id="SSF56281">
    <property type="entry name" value="Metallo-hydrolase/oxidoreductase"/>
    <property type="match status" value="1"/>
</dbReference>
<protein>
    <submittedName>
        <fullName evidence="2">Glyoxylase, beta-lactamase superfamily II</fullName>
    </submittedName>
</protein>
<name>A0A1G6JLV4_9BACI</name>
<evidence type="ECO:0000259" key="1">
    <source>
        <dbReference type="SMART" id="SM00849"/>
    </source>
</evidence>
<dbReference type="OrthoDB" id="9802248at2"/>
<dbReference type="RefSeq" id="WP_093725786.1">
    <property type="nucleotide sequence ID" value="NZ_FMZB01000001.1"/>
</dbReference>
<reference evidence="3" key="1">
    <citation type="submission" date="2016-10" db="EMBL/GenBank/DDBJ databases">
        <authorList>
            <person name="Varghese N."/>
            <person name="Submissions S."/>
        </authorList>
    </citation>
    <scope>NUCLEOTIDE SEQUENCE [LARGE SCALE GENOMIC DNA]</scope>
    <source>
        <strain evidence="3">DSM 21620</strain>
    </source>
</reference>
<dbReference type="SMART" id="SM00849">
    <property type="entry name" value="Lactamase_B"/>
    <property type="match status" value="1"/>
</dbReference>
<dbReference type="Proteomes" id="UP000198666">
    <property type="component" value="Unassembled WGS sequence"/>
</dbReference>
<evidence type="ECO:0000313" key="3">
    <source>
        <dbReference type="Proteomes" id="UP000198666"/>
    </source>
</evidence>
<dbReference type="EMBL" id="FMZB01000001">
    <property type="protein sequence ID" value="SDC19720.1"/>
    <property type="molecule type" value="Genomic_DNA"/>
</dbReference>
<dbReference type="Gene3D" id="3.60.15.10">
    <property type="entry name" value="Ribonuclease Z/Hydroxyacylglutathione hydrolase-like"/>
    <property type="match status" value="1"/>
</dbReference>
<gene>
    <name evidence="2" type="ORF">SAMN05421663_101634</name>
</gene>
<sequence length="265" mass="29470">MENEFEHRLIPLASIKSGKETTVSPTVHGYLDRIVNVFFIENPDTKEWVLVDAGVPDTASNIKQAAAELFGKGAKPACIILTHGHFDHVGSIVELVKEWDVPVYAHELELPYLTGQLDYPEGNTNAGGGLITKMSKTFPNAGIDLSQHVRLIPLDHQVPHLPGWQWIHTPGHTPGHISLFHPDDKVLIAGDAFTTVQQESLHKVLTQQKEFNGPPRYFTMDEQEAFRSIQKLKDLHPQAAGTGHGMPAFFEELEEGLKKLAKKNE</sequence>
<dbReference type="AlphaFoldDB" id="A0A1G6JLV4"/>
<feature type="domain" description="Metallo-beta-lactamase" evidence="1">
    <location>
        <begin position="34"/>
        <end position="244"/>
    </location>
</feature>
<organism evidence="2 3">
    <name type="scientific">Terribacillus halophilus</name>
    <dbReference type="NCBI Taxonomy" id="361279"/>
    <lineage>
        <taxon>Bacteria</taxon>
        <taxon>Bacillati</taxon>
        <taxon>Bacillota</taxon>
        <taxon>Bacilli</taxon>
        <taxon>Bacillales</taxon>
        <taxon>Bacillaceae</taxon>
        <taxon>Terribacillus</taxon>
    </lineage>
</organism>
<proteinExistence type="predicted"/>
<dbReference type="PANTHER" id="PTHR42951:SF17">
    <property type="entry name" value="METALLO-BETA-LACTAMASE DOMAIN-CONTAINING PROTEIN"/>
    <property type="match status" value="1"/>
</dbReference>
<dbReference type="STRING" id="361279.SAMN05421663_101634"/>
<dbReference type="InterPro" id="IPR050855">
    <property type="entry name" value="NDM-1-like"/>
</dbReference>
<dbReference type="CDD" id="cd07721">
    <property type="entry name" value="yflN-like_MBL-fold"/>
    <property type="match status" value="1"/>
</dbReference>
<accession>A0A1G6JLV4</accession>
<evidence type="ECO:0000313" key="2">
    <source>
        <dbReference type="EMBL" id="SDC19720.1"/>
    </source>
</evidence>
<dbReference type="InterPro" id="IPR001279">
    <property type="entry name" value="Metallo-B-lactamas"/>
</dbReference>